<accession>A0A4Z0KJJ5</accession>
<evidence type="ECO:0000313" key="1">
    <source>
        <dbReference type="EMBL" id="TGD39042.1"/>
    </source>
</evidence>
<reference evidence="1 2" key="1">
    <citation type="submission" date="2018-10" db="EMBL/GenBank/DDBJ databases">
        <title>Brevibacterium genomes from Austrain hard cheese rinds.</title>
        <authorList>
            <person name="Anast J.M."/>
            <person name="Dzieciol M."/>
            <person name="Schultz D.L."/>
            <person name="Mann E."/>
            <person name="Wagner M."/>
            <person name="Schmitz-Esser S."/>
        </authorList>
    </citation>
    <scope>NUCLEOTIDE SEQUENCE [LARGE SCALE GENOMIC DNA]</scope>
    <source>
        <strain evidence="1 2">L261</strain>
    </source>
</reference>
<comment type="caution">
    <text evidence="1">The sequence shown here is derived from an EMBL/GenBank/DDBJ whole genome shotgun (WGS) entry which is preliminary data.</text>
</comment>
<evidence type="ECO:0000313" key="2">
    <source>
        <dbReference type="Proteomes" id="UP000297736"/>
    </source>
</evidence>
<organism evidence="1 2">
    <name type="scientific">Brevibacterium aurantiacum</name>
    <dbReference type="NCBI Taxonomy" id="273384"/>
    <lineage>
        <taxon>Bacteria</taxon>
        <taxon>Bacillati</taxon>
        <taxon>Actinomycetota</taxon>
        <taxon>Actinomycetes</taxon>
        <taxon>Micrococcales</taxon>
        <taxon>Brevibacteriaceae</taxon>
        <taxon>Brevibacterium</taxon>
    </lineage>
</organism>
<protein>
    <submittedName>
        <fullName evidence="1">DivIVA domain-containing protein</fullName>
    </submittedName>
</protein>
<dbReference type="AlphaFoldDB" id="A0A4Z0KJJ5"/>
<dbReference type="NCBIfam" id="TIGR03544">
    <property type="entry name" value="DivI1A_domain"/>
    <property type="match status" value="1"/>
</dbReference>
<gene>
    <name evidence="1" type="ORF">EB834_08775</name>
</gene>
<proteinExistence type="predicted"/>
<dbReference type="InterPro" id="IPR019933">
    <property type="entry name" value="DivIVA_domain"/>
</dbReference>
<dbReference type="EMBL" id="RHFF01000007">
    <property type="protein sequence ID" value="TGD39042.1"/>
    <property type="molecule type" value="Genomic_DNA"/>
</dbReference>
<name>A0A4Z0KJJ5_BREAU</name>
<dbReference type="RefSeq" id="WP_101572520.1">
    <property type="nucleotide sequence ID" value="NZ_RHFF01000007.1"/>
</dbReference>
<sequence length="89" mass="9923">MPLWIVIGVAAAIFVLVIVLAATFNVFSAESAEETEAAWDPLPPDFNPEDLDELTFRPALRGYRMEDVDAAVRVLRTRIHELEAARGQQ</sequence>
<dbReference type="Proteomes" id="UP000297736">
    <property type="component" value="Unassembled WGS sequence"/>
</dbReference>